<feature type="compositionally biased region" description="Polar residues" evidence="1">
    <location>
        <begin position="93"/>
        <end position="103"/>
    </location>
</feature>
<proteinExistence type="predicted"/>
<protein>
    <submittedName>
        <fullName evidence="2">Uncharacterized protein</fullName>
    </submittedName>
</protein>
<dbReference type="EMBL" id="JACVVK020000213">
    <property type="protein sequence ID" value="KAK7484277.1"/>
    <property type="molecule type" value="Genomic_DNA"/>
</dbReference>
<organism evidence="2 3">
    <name type="scientific">Batillaria attramentaria</name>
    <dbReference type="NCBI Taxonomy" id="370345"/>
    <lineage>
        <taxon>Eukaryota</taxon>
        <taxon>Metazoa</taxon>
        <taxon>Spiralia</taxon>
        <taxon>Lophotrochozoa</taxon>
        <taxon>Mollusca</taxon>
        <taxon>Gastropoda</taxon>
        <taxon>Caenogastropoda</taxon>
        <taxon>Sorbeoconcha</taxon>
        <taxon>Cerithioidea</taxon>
        <taxon>Batillariidae</taxon>
        <taxon>Batillaria</taxon>
    </lineage>
</organism>
<accession>A0ABD0KB69</accession>
<name>A0ABD0KB69_9CAEN</name>
<feature type="compositionally biased region" description="Basic and acidic residues" evidence="1">
    <location>
        <begin position="38"/>
        <end position="49"/>
    </location>
</feature>
<gene>
    <name evidence="2" type="ORF">BaRGS_00024526</name>
</gene>
<feature type="compositionally biased region" description="Basic and acidic residues" evidence="1">
    <location>
        <begin position="79"/>
        <end position="92"/>
    </location>
</feature>
<evidence type="ECO:0000313" key="2">
    <source>
        <dbReference type="EMBL" id="KAK7484277.1"/>
    </source>
</evidence>
<comment type="caution">
    <text evidence="2">The sequence shown here is derived from an EMBL/GenBank/DDBJ whole genome shotgun (WGS) entry which is preliminary data.</text>
</comment>
<keyword evidence="3" id="KW-1185">Reference proteome</keyword>
<dbReference type="Proteomes" id="UP001519460">
    <property type="component" value="Unassembled WGS sequence"/>
</dbReference>
<feature type="non-terminal residue" evidence="2">
    <location>
        <position position="103"/>
    </location>
</feature>
<feature type="region of interest" description="Disordered" evidence="1">
    <location>
        <begin position="38"/>
        <end position="103"/>
    </location>
</feature>
<dbReference type="AlphaFoldDB" id="A0ABD0KB69"/>
<reference evidence="2 3" key="1">
    <citation type="journal article" date="2023" name="Sci. Data">
        <title>Genome assembly of the Korean intertidal mud-creeper Batillaria attramentaria.</title>
        <authorList>
            <person name="Patra A.K."/>
            <person name="Ho P.T."/>
            <person name="Jun S."/>
            <person name="Lee S.J."/>
            <person name="Kim Y."/>
            <person name="Won Y.J."/>
        </authorList>
    </citation>
    <scope>NUCLEOTIDE SEQUENCE [LARGE SCALE GENOMIC DNA]</scope>
    <source>
        <strain evidence="2">Wonlab-2016</strain>
    </source>
</reference>
<evidence type="ECO:0000313" key="3">
    <source>
        <dbReference type="Proteomes" id="UP001519460"/>
    </source>
</evidence>
<evidence type="ECO:0000256" key="1">
    <source>
        <dbReference type="SAM" id="MobiDB-lite"/>
    </source>
</evidence>
<sequence>MKICSWRSTLRRRLVVAAVALLIVVLLKTPTLLFHRDYRSDPEKADTGREGNMCLSPKGLSGHQAPLVSAQDLGPEDGTPWHKLNDAAKMDNRASSVSQETDT</sequence>